<evidence type="ECO:0000313" key="1">
    <source>
        <dbReference type="EMBL" id="PDW03340.1"/>
    </source>
</evidence>
<sequence>MLQYKRCFVLLVRQWEKSKVVNLTQLSLAERIQLVEDLWDTIAVTPDAVLMTDVQKAELDRRLARYQARPDDSRSWAEVKATLLHRAQP</sequence>
<name>A0A2A6RKE1_9CHLR</name>
<evidence type="ECO:0000313" key="2">
    <source>
        <dbReference type="Proteomes" id="UP000220527"/>
    </source>
</evidence>
<dbReference type="InterPro" id="IPR013406">
    <property type="entry name" value="CHP02574_addiction_mod"/>
</dbReference>
<dbReference type="Proteomes" id="UP000220527">
    <property type="component" value="Unassembled WGS sequence"/>
</dbReference>
<dbReference type="Pfam" id="PF09720">
    <property type="entry name" value="Unstab_antitox"/>
    <property type="match status" value="1"/>
</dbReference>
<dbReference type="NCBIfam" id="TIGR02574">
    <property type="entry name" value="stabl_TIGR02574"/>
    <property type="match status" value="1"/>
</dbReference>
<protein>
    <recommendedName>
        <fullName evidence="3">Addiction module protein</fullName>
    </recommendedName>
</protein>
<dbReference type="EMBL" id="NQWI01000033">
    <property type="protein sequence ID" value="PDW03340.1"/>
    <property type="molecule type" value="Genomic_DNA"/>
</dbReference>
<keyword evidence="2" id="KW-1185">Reference proteome</keyword>
<organism evidence="1 2">
    <name type="scientific">Candidatus Viridilinea mediisalina</name>
    <dbReference type="NCBI Taxonomy" id="2024553"/>
    <lineage>
        <taxon>Bacteria</taxon>
        <taxon>Bacillati</taxon>
        <taxon>Chloroflexota</taxon>
        <taxon>Chloroflexia</taxon>
        <taxon>Chloroflexales</taxon>
        <taxon>Chloroflexineae</taxon>
        <taxon>Oscillochloridaceae</taxon>
        <taxon>Candidatus Viridilinea</taxon>
    </lineage>
</organism>
<reference evidence="2" key="1">
    <citation type="submission" date="2017-08" db="EMBL/GenBank/DDBJ databases">
        <authorList>
            <person name="Grouzdev D.S."/>
            <person name="Gaisin V.A."/>
            <person name="Rysina M.S."/>
            <person name="Gorlenko V.M."/>
        </authorList>
    </citation>
    <scope>NUCLEOTIDE SEQUENCE [LARGE SCALE GENOMIC DNA]</scope>
    <source>
        <strain evidence="2">Kir15-3F</strain>
    </source>
</reference>
<dbReference type="OrthoDB" id="8909055at2"/>
<dbReference type="AlphaFoldDB" id="A0A2A6RKE1"/>
<gene>
    <name evidence="1" type="ORF">CJ255_09475</name>
</gene>
<dbReference type="RefSeq" id="WP_097643868.1">
    <property type="nucleotide sequence ID" value="NZ_NQWI01000033.1"/>
</dbReference>
<proteinExistence type="predicted"/>
<comment type="caution">
    <text evidence="1">The sequence shown here is derived from an EMBL/GenBank/DDBJ whole genome shotgun (WGS) entry which is preliminary data.</text>
</comment>
<evidence type="ECO:0008006" key="3">
    <source>
        <dbReference type="Google" id="ProtNLM"/>
    </source>
</evidence>
<accession>A0A2A6RKE1</accession>